<feature type="compositionally biased region" description="Basic and acidic residues" evidence="1">
    <location>
        <begin position="512"/>
        <end position="528"/>
    </location>
</feature>
<reference evidence="2" key="1">
    <citation type="submission" date="2021-12" db="EMBL/GenBank/DDBJ databases">
        <title>Convergent genome expansion in fungi linked to evolution of root-endophyte symbiosis.</title>
        <authorList>
            <consortium name="DOE Joint Genome Institute"/>
            <person name="Ke Y.-H."/>
            <person name="Bonito G."/>
            <person name="Liao H.-L."/>
            <person name="Looney B."/>
            <person name="Rojas-Flechas A."/>
            <person name="Nash J."/>
            <person name="Hameed K."/>
            <person name="Schadt C."/>
            <person name="Martin F."/>
            <person name="Crous P.W."/>
            <person name="Miettinen O."/>
            <person name="Magnuson J.K."/>
            <person name="Labbe J."/>
            <person name="Jacobson D."/>
            <person name="Doktycz M.J."/>
            <person name="Veneault-Fourrey C."/>
            <person name="Kuo A."/>
            <person name="Mondo S."/>
            <person name="Calhoun S."/>
            <person name="Riley R."/>
            <person name="Ohm R."/>
            <person name="LaButti K."/>
            <person name="Andreopoulos B."/>
            <person name="Pangilinan J."/>
            <person name="Nolan M."/>
            <person name="Tritt A."/>
            <person name="Clum A."/>
            <person name="Lipzen A."/>
            <person name="Daum C."/>
            <person name="Barry K."/>
            <person name="Grigoriev I.V."/>
            <person name="Vilgalys R."/>
        </authorList>
    </citation>
    <scope>NUCLEOTIDE SEQUENCE</scope>
    <source>
        <strain evidence="2">PMI_201</strain>
    </source>
</reference>
<keyword evidence="3" id="KW-1185">Reference proteome</keyword>
<dbReference type="EMBL" id="JAJTJA010000007">
    <property type="protein sequence ID" value="KAH8696264.1"/>
    <property type="molecule type" value="Genomic_DNA"/>
</dbReference>
<feature type="region of interest" description="Disordered" evidence="1">
    <location>
        <begin position="114"/>
        <end position="175"/>
    </location>
</feature>
<feature type="region of interest" description="Disordered" evidence="1">
    <location>
        <begin position="471"/>
        <end position="621"/>
    </location>
</feature>
<organism evidence="2 3">
    <name type="scientific">Talaromyces proteolyticus</name>
    <dbReference type="NCBI Taxonomy" id="1131652"/>
    <lineage>
        <taxon>Eukaryota</taxon>
        <taxon>Fungi</taxon>
        <taxon>Dikarya</taxon>
        <taxon>Ascomycota</taxon>
        <taxon>Pezizomycotina</taxon>
        <taxon>Eurotiomycetes</taxon>
        <taxon>Eurotiomycetidae</taxon>
        <taxon>Eurotiales</taxon>
        <taxon>Trichocomaceae</taxon>
        <taxon>Talaromyces</taxon>
        <taxon>Talaromyces sect. Bacilispori</taxon>
    </lineage>
</organism>
<sequence length="674" mass="75225">MAQQPQGLSRTLPKSFTFPSIPRTPEHCHAEPEVPPPPHHSSYRIRRPRFGSEANVFASIGDGPNIFDLSRPDVPLPSIEFPSSDAVSEPELPALESVASDLLQVPALRRMEFKTPPAQIRTTPYNFPRVTPERLDNAEDDPIERPSSRASDSSVSSNETYVTQPSLGGSCTSPESEIYDPFGFHPEDTRKYLLETPSSRVSKRGQSLDVPKDKSRWTKEMDNHLWNTYQIYLQDPTITPFKMLPGSLPPLGVSHRVAREAKKTWNRLKAKPDTKTAQDNEAVPSNIRRDNLQAETRSGSSTPTGAKSTSVKPRWPRSEATTRRRLKFLCRRKFSIAPHYQRLLASRSPSVDPFVAPAQETPGQGPTSNTSTAFGTRDLGVSLVSSSLPATFTQMATASPTSMELSSSDNWFNDPQSQPLQPPSIQVSAAPAVSAVAEPFPRLGSPFMYNTWGPDTSHRELRTPARKIRRDTVHVSGSRLRSPPRMDLGSNVHKRRAHNRLDASPASSDIQRNIRDLARDGKLKDGQRRVRLRNRGNTTSGGFSSKERIEQLFSPTSPFTFPGNSRNQQIESQDNSQELLRPRSDTVRRLGSPFKLDEKPRFHYPKSPRHAPSLSDSFTTSSMNTEISTNFGGEAFFAKDETSSVRLPYDPTEEGISDAERIRRQILNLPFTKN</sequence>
<feature type="compositionally biased region" description="Polar residues" evidence="1">
    <location>
        <begin position="553"/>
        <end position="578"/>
    </location>
</feature>
<proteinExistence type="predicted"/>
<feature type="compositionally biased region" description="Polar residues" evidence="1">
    <location>
        <begin position="404"/>
        <end position="414"/>
    </location>
</feature>
<dbReference type="GeneID" id="70240026"/>
<feature type="region of interest" description="Disordered" evidence="1">
    <location>
        <begin position="266"/>
        <end position="320"/>
    </location>
</feature>
<dbReference type="AlphaFoldDB" id="A0AAD4KP31"/>
<feature type="region of interest" description="Disordered" evidence="1">
    <location>
        <begin position="404"/>
        <end position="424"/>
    </location>
</feature>
<feature type="compositionally biased region" description="Low complexity" evidence="1">
    <location>
        <begin position="415"/>
        <end position="424"/>
    </location>
</feature>
<gene>
    <name evidence="2" type="ORF">BGW36DRAFT_183840</name>
</gene>
<feature type="region of interest" description="Disordered" evidence="1">
    <location>
        <begin position="353"/>
        <end position="374"/>
    </location>
</feature>
<feature type="compositionally biased region" description="Polar residues" evidence="1">
    <location>
        <begin position="293"/>
        <end position="311"/>
    </location>
</feature>
<feature type="compositionally biased region" description="Polar residues" evidence="1">
    <location>
        <begin position="361"/>
        <end position="374"/>
    </location>
</feature>
<accession>A0AAD4KP31</accession>
<feature type="region of interest" description="Disordered" evidence="1">
    <location>
        <begin position="1"/>
        <end position="45"/>
    </location>
</feature>
<feature type="compositionally biased region" description="Polar residues" evidence="1">
    <location>
        <begin position="158"/>
        <end position="175"/>
    </location>
</feature>
<dbReference type="RefSeq" id="XP_046071202.1">
    <property type="nucleotide sequence ID" value="XM_046209739.1"/>
</dbReference>
<name>A0AAD4KP31_9EURO</name>
<protein>
    <submittedName>
        <fullName evidence="2">Uncharacterized protein</fullName>
    </submittedName>
</protein>
<evidence type="ECO:0000313" key="3">
    <source>
        <dbReference type="Proteomes" id="UP001201262"/>
    </source>
</evidence>
<evidence type="ECO:0000313" key="2">
    <source>
        <dbReference type="EMBL" id="KAH8696264.1"/>
    </source>
</evidence>
<feature type="compositionally biased region" description="Low complexity" evidence="1">
    <location>
        <begin position="148"/>
        <end position="157"/>
    </location>
</feature>
<evidence type="ECO:0000256" key="1">
    <source>
        <dbReference type="SAM" id="MobiDB-lite"/>
    </source>
</evidence>
<dbReference type="Proteomes" id="UP001201262">
    <property type="component" value="Unassembled WGS sequence"/>
</dbReference>
<feature type="compositionally biased region" description="Basic and acidic residues" evidence="1">
    <location>
        <begin position="131"/>
        <end position="147"/>
    </location>
</feature>
<feature type="compositionally biased region" description="Polar residues" evidence="1">
    <location>
        <begin position="1"/>
        <end position="18"/>
    </location>
</feature>
<comment type="caution">
    <text evidence="2">The sequence shown here is derived from an EMBL/GenBank/DDBJ whole genome shotgun (WGS) entry which is preliminary data.</text>
</comment>